<evidence type="ECO:0000259" key="5">
    <source>
        <dbReference type="Pfam" id="PF01343"/>
    </source>
</evidence>
<dbReference type="Gene3D" id="3.90.226.10">
    <property type="entry name" value="2-enoyl-CoA Hydratase, Chain A, domain 1"/>
    <property type="match status" value="1"/>
</dbReference>
<dbReference type="CDD" id="cd07023">
    <property type="entry name" value="S49_Sppa_N_C"/>
    <property type="match status" value="1"/>
</dbReference>
<dbReference type="Proteomes" id="UP000232196">
    <property type="component" value="Unassembled WGS sequence"/>
</dbReference>
<keyword evidence="4" id="KW-0720">Serine protease</keyword>
<comment type="similarity">
    <text evidence="1">Belongs to the peptidase S49 family.</text>
</comment>
<dbReference type="InterPro" id="IPR029045">
    <property type="entry name" value="ClpP/crotonase-like_dom_sf"/>
</dbReference>
<organism evidence="6 7">
    <name type="scientific">Leptospira hartskeerlii</name>
    <dbReference type="NCBI Taxonomy" id="2023177"/>
    <lineage>
        <taxon>Bacteria</taxon>
        <taxon>Pseudomonadati</taxon>
        <taxon>Spirochaetota</taxon>
        <taxon>Spirochaetia</taxon>
        <taxon>Leptospirales</taxon>
        <taxon>Leptospiraceae</taxon>
        <taxon>Leptospira</taxon>
    </lineage>
</organism>
<comment type="caution">
    <text evidence="6">The sequence shown here is derived from an EMBL/GenBank/DDBJ whole genome shotgun (WGS) entry which is preliminary data.</text>
</comment>
<reference evidence="6 7" key="1">
    <citation type="submission" date="2017-07" db="EMBL/GenBank/DDBJ databases">
        <title>Leptospira spp. isolated from tropical soils.</title>
        <authorList>
            <person name="Thibeaux R."/>
            <person name="Iraola G."/>
            <person name="Ferres I."/>
            <person name="Bierque E."/>
            <person name="Girault D."/>
            <person name="Soupe-Gilbert M.-E."/>
            <person name="Picardeau M."/>
            <person name="Goarant C."/>
        </authorList>
    </citation>
    <scope>NUCLEOTIDE SEQUENCE [LARGE SCALE GENOMIC DNA]</scope>
    <source>
        <strain evidence="6 7">MCA1-C-A1</strain>
    </source>
</reference>
<dbReference type="InterPro" id="IPR004635">
    <property type="entry name" value="Pept_S49_SppA"/>
</dbReference>
<dbReference type="SUPFAM" id="SSF52096">
    <property type="entry name" value="ClpP/crotonase"/>
    <property type="match status" value="1"/>
</dbReference>
<dbReference type="AlphaFoldDB" id="A0A2M9XF09"/>
<dbReference type="GO" id="GO:0006508">
    <property type="term" value="P:proteolysis"/>
    <property type="evidence" value="ECO:0007669"/>
    <property type="project" value="UniProtKB-KW"/>
</dbReference>
<evidence type="ECO:0000256" key="3">
    <source>
        <dbReference type="ARBA" id="ARBA00022801"/>
    </source>
</evidence>
<evidence type="ECO:0000256" key="1">
    <source>
        <dbReference type="ARBA" id="ARBA00008683"/>
    </source>
</evidence>
<evidence type="ECO:0000313" key="7">
    <source>
        <dbReference type="Proteomes" id="UP000232196"/>
    </source>
</evidence>
<dbReference type="InterPro" id="IPR047272">
    <property type="entry name" value="S49_SppA_C"/>
</dbReference>
<keyword evidence="3" id="KW-0378">Hydrolase</keyword>
<dbReference type="Gene3D" id="6.20.330.10">
    <property type="match status" value="1"/>
</dbReference>
<sequence length="331" mass="36282">MKFLLHKSLLFVLGILFLSQCLFLSFPNQSSPIPKEKLVTGSSTESPDKILLIPIEGEISGQKSSGGILGGEKDSIVSRVKTYLSMAATDPAIKGVILKIDSPGGSVTASDLIHHEILEFKKKKNVPVLSLFMDTAASGAYYLSMATDHIQAHPTTITGSIGVLRFGINAKEALDKLGIKSSTIRSGPNKATGNPIEEFTPEQKKVFQDIIMENYERFLSIIKKGRPKLKESDLRKLADGRIYSANQALETGLIDSIGYFEDAVVQVTRLPGYKASSTLSPRIVFYSYKGPQPENFYQIDSNTGTGPTILESLLPFRISPDHKLHYLFSPE</sequence>
<name>A0A2M9XF09_9LEPT</name>
<dbReference type="PANTHER" id="PTHR42987">
    <property type="entry name" value="PEPTIDASE S49"/>
    <property type="match status" value="1"/>
</dbReference>
<keyword evidence="2" id="KW-0645">Protease</keyword>
<protein>
    <submittedName>
        <fullName evidence="6">Signal peptide peptidase SppA</fullName>
    </submittedName>
</protein>
<evidence type="ECO:0000256" key="2">
    <source>
        <dbReference type="ARBA" id="ARBA00022670"/>
    </source>
</evidence>
<feature type="domain" description="Peptidase S49" evidence="5">
    <location>
        <begin position="122"/>
        <end position="267"/>
    </location>
</feature>
<proteinExistence type="inferred from homology"/>
<evidence type="ECO:0000313" key="6">
    <source>
        <dbReference type="EMBL" id="PJZ26182.1"/>
    </source>
</evidence>
<accession>A0A2M9XF09</accession>
<dbReference type="GO" id="GO:0008236">
    <property type="term" value="F:serine-type peptidase activity"/>
    <property type="evidence" value="ECO:0007669"/>
    <property type="project" value="UniProtKB-KW"/>
</dbReference>
<dbReference type="PANTHER" id="PTHR42987:SF4">
    <property type="entry name" value="PROTEASE SOHB-RELATED"/>
    <property type="match status" value="1"/>
</dbReference>
<keyword evidence="7" id="KW-1185">Reference proteome</keyword>
<dbReference type="OrthoDB" id="9764363at2"/>
<dbReference type="InterPro" id="IPR002142">
    <property type="entry name" value="Peptidase_S49"/>
</dbReference>
<dbReference type="Pfam" id="PF01343">
    <property type="entry name" value="Peptidase_S49"/>
    <property type="match status" value="1"/>
</dbReference>
<gene>
    <name evidence="6" type="primary">sppA</name>
    <name evidence="6" type="ORF">CH357_06685</name>
</gene>
<dbReference type="RefSeq" id="WP_100705974.1">
    <property type="nucleotide sequence ID" value="NZ_NPDL01000003.1"/>
</dbReference>
<dbReference type="NCBIfam" id="TIGR00706">
    <property type="entry name" value="SppA_dom"/>
    <property type="match status" value="1"/>
</dbReference>
<evidence type="ECO:0000256" key="4">
    <source>
        <dbReference type="ARBA" id="ARBA00022825"/>
    </source>
</evidence>
<dbReference type="EMBL" id="NPDN01000003">
    <property type="protein sequence ID" value="PJZ26182.1"/>
    <property type="molecule type" value="Genomic_DNA"/>
</dbReference>